<evidence type="ECO:0000256" key="4">
    <source>
        <dbReference type="SAM" id="MobiDB-lite"/>
    </source>
</evidence>
<dbReference type="GO" id="GO:0005829">
    <property type="term" value="C:cytosol"/>
    <property type="evidence" value="ECO:0007669"/>
    <property type="project" value="TreeGrafter"/>
</dbReference>
<dbReference type="GO" id="GO:0006545">
    <property type="term" value="P:glycine biosynthetic process"/>
    <property type="evidence" value="ECO:0007669"/>
    <property type="project" value="TreeGrafter"/>
</dbReference>
<dbReference type="GO" id="GO:0008732">
    <property type="term" value="F:L-allo-threonine aldolase activity"/>
    <property type="evidence" value="ECO:0007669"/>
    <property type="project" value="TreeGrafter"/>
</dbReference>
<dbReference type="Proteomes" id="UP001175353">
    <property type="component" value="Unassembled WGS sequence"/>
</dbReference>
<evidence type="ECO:0000256" key="3">
    <source>
        <dbReference type="ARBA" id="ARBA00022898"/>
    </source>
</evidence>
<reference evidence="6" key="1">
    <citation type="submission" date="2023-06" db="EMBL/GenBank/DDBJ databases">
        <title>Black Yeasts Isolated from many extreme environments.</title>
        <authorList>
            <person name="Coleine C."/>
            <person name="Stajich J.E."/>
            <person name="Selbmann L."/>
        </authorList>
    </citation>
    <scope>NUCLEOTIDE SEQUENCE</scope>
    <source>
        <strain evidence="6">CCFEE 5200</strain>
    </source>
</reference>
<evidence type="ECO:0000256" key="1">
    <source>
        <dbReference type="ARBA" id="ARBA00001933"/>
    </source>
</evidence>
<dbReference type="GO" id="GO:0006567">
    <property type="term" value="P:L-threonine catabolic process"/>
    <property type="evidence" value="ECO:0007669"/>
    <property type="project" value="TreeGrafter"/>
</dbReference>
<proteinExistence type="inferred from homology"/>
<keyword evidence="7" id="KW-1185">Reference proteome</keyword>
<evidence type="ECO:0000313" key="7">
    <source>
        <dbReference type="Proteomes" id="UP001175353"/>
    </source>
</evidence>
<feature type="region of interest" description="Disordered" evidence="4">
    <location>
        <begin position="1"/>
        <end position="28"/>
    </location>
</feature>
<organism evidence="6 7">
    <name type="scientific">Friedmanniomyces endolithicus</name>
    <dbReference type="NCBI Taxonomy" id="329885"/>
    <lineage>
        <taxon>Eukaryota</taxon>
        <taxon>Fungi</taxon>
        <taxon>Dikarya</taxon>
        <taxon>Ascomycota</taxon>
        <taxon>Pezizomycotina</taxon>
        <taxon>Dothideomycetes</taxon>
        <taxon>Dothideomycetidae</taxon>
        <taxon>Mycosphaerellales</taxon>
        <taxon>Teratosphaeriaceae</taxon>
        <taxon>Friedmanniomyces</taxon>
    </lineage>
</organism>
<comment type="similarity">
    <text evidence="2">Belongs to the threonine aldolase family.</text>
</comment>
<dbReference type="InterPro" id="IPR015424">
    <property type="entry name" value="PyrdxlP-dep_Trfase"/>
</dbReference>
<sequence length="475" mass="52793">MPRLSATHTPSVVNKSSALPNTRSKPNCNHPIMAKEMPTASCEVMDTTADSKGEPTNLCVFSAPMKAHERIKRTAEYAEDPAGYLQKALGKETFESRRPVLSLPGTVDMDAYGTGEHRQHFEQHIASFLGKQHGLFFVTGIQAQLAALKTHADRAGQTKVAWHLSCHLEWAEARSFETLYGLERLLLGSAPETMPTVDEIKRILGLPKEERPAAILLEIPNRVLGCQTYTFEELEEISSACREAGVVLHMDGARLWEIEPYYQAMSGKSFADLTALFDSVYVSFYKGVGGATGAMLVTDDESLIDEARLWQHRAGGRAFTLGYEVIDDERGFNENIGTFARKRDKMIEVVDAVKAATAGYKSMGGSKIVNFEPDRPTCCQILTGFDGFTEEQLMDARDRVQAKTNVRIFDLLRPKEAVHVEANEDVQEGDNLNGSVDQKRHFKEWMIMSVTEKIETRVFVDAYVGLCKELVGKAS</sequence>
<comment type="caution">
    <text evidence="6">The sequence shown here is derived from an EMBL/GenBank/DDBJ whole genome shotgun (WGS) entry which is preliminary data.</text>
</comment>
<dbReference type="InterPro" id="IPR015421">
    <property type="entry name" value="PyrdxlP-dep_Trfase_major"/>
</dbReference>
<gene>
    <name evidence="6" type="ORF">LTR91_004849</name>
</gene>
<feature type="domain" description="Aromatic amino acid beta-eliminating lyase/threonine aldolase" evidence="5">
    <location>
        <begin position="108"/>
        <end position="319"/>
    </location>
</feature>
<protein>
    <recommendedName>
        <fullName evidence="5">Aromatic amino acid beta-eliminating lyase/threonine aldolase domain-containing protein</fullName>
    </recommendedName>
</protein>
<accession>A0AAN6QY66</accession>
<dbReference type="PANTHER" id="PTHR48097:SF9">
    <property type="entry name" value="L-THREONINE ALDOLASE"/>
    <property type="match status" value="1"/>
</dbReference>
<dbReference type="EMBL" id="JAUJLE010000029">
    <property type="protein sequence ID" value="KAK1003058.1"/>
    <property type="molecule type" value="Genomic_DNA"/>
</dbReference>
<dbReference type="PANTHER" id="PTHR48097">
    <property type="entry name" value="L-THREONINE ALDOLASE-RELATED"/>
    <property type="match status" value="1"/>
</dbReference>
<feature type="compositionally biased region" description="Polar residues" evidence="4">
    <location>
        <begin position="1"/>
        <end position="27"/>
    </location>
</feature>
<name>A0AAN6QY66_9PEZI</name>
<evidence type="ECO:0000313" key="6">
    <source>
        <dbReference type="EMBL" id="KAK1003058.1"/>
    </source>
</evidence>
<dbReference type="InterPro" id="IPR001597">
    <property type="entry name" value="ArAA_b-elim_lyase/Thr_aldolase"/>
</dbReference>
<dbReference type="AlphaFoldDB" id="A0AAN6QY66"/>
<comment type="cofactor">
    <cofactor evidence="1">
        <name>pyridoxal 5'-phosphate</name>
        <dbReference type="ChEBI" id="CHEBI:597326"/>
    </cofactor>
</comment>
<evidence type="ECO:0000259" key="5">
    <source>
        <dbReference type="Pfam" id="PF01212"/>
    </source>
</evidence>
<evidence type="ECO:0000256" key="2">
    <source>
        <dbReference type="ARBA" id="ARBA00006966"/>
    </source>
</evidence>
<dbReference type="Gene3D" id="3.40.640.10">
    <property type="entry name" value="Type I PLP-dependent aspartate aminotransferase-like (Major domain)"/>
    <property type="match status" value="1"/>
</dbReference>
<dbReference type="SUPFAM" id="SSF53383">
    <property type="entry name" value="PLP-dependent transferases"/>
    <property type="match status" value="1"/>
</dbReference>
<dbReference type="Pfam" id="PF01212">
    <property type="entry name" value="Beta_elim_lyase"/>
    <property type="match status" value="1"/>
</dbReference>
<keyword evidence="3" id="KW-0663">Pyridoxal phosphate</keyword>